<feature type="transmembrane region" description="Helical" evidence="1">
    <location>
        <begin position="98"/>
        <end position="117"/>
    </location>
</feature>
<feature type="transmembrane region" description="Helical" evidence="1">
    <location>
        <begin position="124"/>
        <end position="141"/>
    </location>
</feature>
<feature type="transmembrane region" description="Helical" evidence="1">
    <location>
        <begin position="478"/>
        <end position="499"/>
    </location>
</feature>
<feature type="transmembrane region" description="Helical" evidence="1">
    <location>
        <begin position="27"/>
        <end position="52"/>
    </location>
</feature>
<sequence length="681" mass="74643">MGEPESQASHTVKAATKLSGPEAWGEYLLGSIPVAFIVFYSLWTVYVHLLVLAKASFNALMYGLPFVLASASVVFYLWSRQQHSLQGRLEHPLPFRPALPTATPPWILLVSVAWVGTLTLTHNYVLFWWVATISLGATWWILFANKRAPSYACDAMNRRSIWVLLGLCAVACVVTLVANRPDADDSFYQSIPATILRFPSAPMLQGDTLYRVVGKPIQLPIYKIHTYELAIATVARVLHVPHLSVAYLLFPAFFAALSILCWGRLLRALAPSRWLLVLAALFLCMLALGEAHRSYGNFAFVRMFQGKAIFACVAIPCVIYHALQYSRCCRPSDWMLLAAAQIAAIGITSSGLFVVPFAAALALSGSWSANFPSTRRLLLGLLASFYVIAVGCMLIFVTHGGKGFVSDITMPSMYELLIQVFGAWSVAILLTALISAWAFAETTEQSKFLLTGSFCFLLLVLNPYSYQFLGRHLTGTHTYWRLAWAFPLPILLALLLVGVSVRIAGLRSKALTIASGACASVGAVIFFMHAGTLRSANFVTLGAPAYKVPTGDYAAARVLAGTPEQGIVLAPEPVATWIPIFVTHPQILGTRIMYLSADFAPMEAAQRRMLMTYVGGSARAPDSPAVLESALTRYNLSAIMVARDAPWVAEIRNLLAAHGWHNTTLGHYELWRKPETPRHIS</sequence>
<keyword evidence="1" id="KW-1133">Transmembrane helix</keyword>
<reference evidence="2 3" key="1">
    <citation type="submission" date="2024-06" db="EMBL/GenBank/DDBJ databases">
        <authorList>
            <person name="Woo H."/>
        </authorList>
    </citation>
    <scope>NUCLEOTIDE SEQUENCE [LARGE SCALE GENOMIC DNA]</scope>
    <source>
        <strain evidence="2 3">S2-g</strain>
    </source>
</reference>
<evidence type="ECO:0000313" key="2">
    <source>
        <dbReference type="EMBL" id="MEW9625045.1"/>
    </source>
</evidence>
<feature type="transmembrane region" description="Helical" evidence="1">
    <location>
        <begin position="161"/>
        <end position="178"/>
    </location>
</feature>
<protein>
    <submittedName>
        <fullName evidence="2">DUF6077 domain-containing protein</fullName>
    </submittedName>
</protein>
<feature type="transmembrane region" description="Helical" evidence="1">
    <location>
        <begin position="300"/>
        <end position="323"/>
    </location>
</feature>
<keyword evidence="1" id="KW-0812">Transmembrane</keyword>
<feature type="transmembrane region" description="Helical" evidence="1">
    <location>
        <begin position="245"/>
        <end position="265"/>
    </location>
</feature>
<feature type="transmembrane region" description="Helical" evidence="1">
    <location>
        <begin position="59"/>
        <end position="78"/>
    </location>
</feature>
<evidence type="ECO:0000313" key="3">
    <source>
        <dbReference type="Proteomes" id="UP001556170"/>
    </source>
</evidence>
<name>A0ABV3QR15_9GAMM</name>
<feature type="transmembrane region" description="Helical" evidence="1">
    <location>
        <begin position="416"/>
        <end position="439"/>
    </location>
</feature>
<keyword evidence="3" id="KW-1185">Reference proteome</keyword>
<dbReference type="Pfam" id="PF19554">
    <property type="entry name" value="DUF6077"/>
    <property type="match status" value="1"/>
</dbReference>
<accession>A0ABV3QR15</accession>
<dbReference type="EMBL" id="JBFOHL010000010">
    <property type="protein sequence ID" value="MEW9625045.1"/>
    <property type="molecule type" value="Genomic_DNA"/>
</dbReference>
<dbReference type="InterPro" id="IPR045723">
    <property type="entry name" value="DUF6077"/>
</dbReference>
<comment type="caution">
    <text evidence="2">The sequence shown here is derived from an EMBL/GenBank/DDBJ whole genome shotgun (WGS) entry which is preliminary data.</text>
</comment>
<organism evidence="2 3">
    <name type="scientific">Rhodanobacter geophilus</name>
    <dbReference type="NCBI Taxonomy" id="3162488"/>
    <lineage>
        <taxon>Bacteria</taxon>
        <taxon>Pseudomonadati</taxon>
        <taxon>Pseudomonadota</taxon>
        <taxon>Gammaproteobacteria</taxon>
        <taxon>Lysobacterales</taxon>
        <taxon>Rhodanobacteraceae</taxon>
        <taxon>Rhodanobacter</taxon>
    </lineage>
</organism>
<feature type="transmembrane region" description="Helical" evidence="1">
    <location>
        <begin position="335"/>
        <end position="365"/>
    </location>
</feature>
<feature type="transmembrane region" description="Helical" evidence="1">
    <location>
        <begin position="377"/>
        <end position="396"/>
    </location>
</feature>
<feature type="transmembrane region" description="Helical" evidence="1">
    <location>
        <begin position="511"/>
        <end position="530"/>
    </location>
</feature>
<evidence type="ECO:0000256" key="1">
    <source>
        <dbReference type="SAM" id="Phobius"/>
    </source>
</evidence>
<gene>
    <name evidence="2" type="ORF">ABQJ56_12510</name>
</gene>
<feature type="transmembrane region" description="Helical" evidence="1">
    <location>
        <begin position="448"/>
        <end position="466"/>
    </location>
</feature>
<feature type="transmembrane region" description="Helical" evidence="1">
    <location>
        <begin position="271"/>
        <end position="288"/>
    </location>
</feature>
<keyword evidence="1" id="KW-0472">Membrane</keyword>
<dbReference type="Proteomes" id="UP001556170">
    <property type="component" value="Unassembled WGS sequence"/>
</dbReference>
<proteinExistence type="predicted"/>
<dbReference type="RefSeq" id="WP_367845336.1">
    <property type="nucleotide sequence ID" value="NZ_JBFOHL010000010.1"/>
</dbReference>